<evidence type="ECO:0000313" key="1">
    <source>
        <dbReference type="EMBL" id="PKG21625.1"/>
    </source>
</evidence>
<dbReference type="GO" id="GO:0004674">
    <property type="term" value="F:protein serine/threonine kinase activity"/>
    <property type="evidence" value="ECO:0007669"/>
    <property type="project" value="UniProtKB-KW"/>
</dbReference>
<dbReference type="RefSeq" id="WP_101179447.1">
    <property type="nucleotide sequence ID" value="NZ_PISE01000067.1"/>
</dbReference>
<gene>
    <name evidence="1" type="ORF">CWS01_21290</name>
</gene>
<organism evidence="1 2">
    <name type="scientific">Niallia nealsonii</name>
    <dbReference type="NCBI Taxonomy" id="115979"/>
    <lineage>
        <taxon>Bacteria</taxon>
        <taxon>Bacillati</taxon>
        <taxon>Bacillota</taxon>
        <taxon>Bacilli</taxon>
        <taxon>Bacillales</taxon>
        <taxon>Bacillaceae</taxon>
        <taxon>Niallia</taxon>
    </lineage>
</organism>
<evidence type="ECO:0000313" key="2">
    <source>
        <dbReference type="Proteomes" id="UP000233375"/>
    </source>
</evidence>
<dbReference type="AlphaFoldDB" id="A0A2N0YWJ6"/>
<dbReference type="Proteomes" id="UP000233375">
    <property type="component" value="Unassembled WGS sequence"/>
</dbReference>
<dbReference type="EMBL" id="PISE01000067">
    <property type="protein sequence ID" value="PKG21625.1"/>
    <property type="molecule type" value="Genomic_DNA"/>
</dbReference>
<sequence length="205" mass="24374">MKYYESLAKSIHYNFLNKSYSESKKHSDLQLIGKGRSAYCFKIKHTDVCLKVFFEKYEHLAKEEGEIYETVKGIPYFPKVYEIGKNYLVMDYIEGTTLFDCLIEGIVISENHIKETDYAISLSKEKGLNPSDIHLKNIILTKDNGIKIIDLARFRQQKKCKQWHDLKTAFYKIYQKRYFPKKVSKYILHTIRILYKRDLLKSLFQ</sequence>
<name>A0A2N0YWJ6_9BACI</name>
<keyword evidence="1" id="KW-0418">Kinase</keyword>
<dbReference type="OrthoDB" id="529320at2"/>
<comment type="caution">
    <text evidence="1">The sequence shown here is derived from an EMBL/GenBank/DDBJ whole genome shotgun (WGS) entry which is preliminary data.</text>
</comment>
<protein>
    <submittedName>
        <fullName evidence="1">Serine/threonine protein kinase</fullName>
    </submittedName>
</protein>
<reference evidence="1 2" key="1">
    <citation type="journal article" date="2003" name="Int. J. Syst. Evol. Microbiol.">
        <title>Bacillus nealsonii sp. nov., isolated from a spacecraft-assembly facility, whose spores are gamma-radiation resistant.</title>
        <authorList>
            <person name="Venkateswaran K."/>
            <person name="Kempf M."/>
            <person name="Chen F."/>
            <person name="Satomi M."/>
            <person name="Nicholson W."/>
            <person name="Kern R."/>
        </authorList>
    </citation>
    <scope>NUCLEOTIDE SEQUENCE [LARGE SCALE GENOMIC DNA]</scope>
    <source>
        <strain evidence="1 2">FO-92</strain>
    </source>
</reference>
<dbReference type="InterPro" id="IPR011009">
    <property type="entry name" value="Kinase-like_dom_sf"/>
</dbReference>
<dbReference type="Gene3D" id="1.10.510.10">
    <property type="entry name" value="Transferase(Phosphotransferase) domain 1"/>
    <property type="match status" value="1"/>
</dbReference>
<keyword evidence="2" id="KW-1185">Reference proteome</keyword>
<dbReference type="SUPFAM" id="SSF56112">
    <property type="entry name" value="Protein kinase-like (PK-like)"/>
    <property type="match status" value="1"/>
</dbReference>
<keyword evidence="1" id="KW-0808">Transferase</keyword>
<keyword evidence="1" id="KW-0723">Serine/threonine-protein kinase</keyword>
<proteinExistence type="predicted"/>
<accession>A0A2N0YWJ6</accession>